<feature type="domain" description="EF-hand" evidence="7">
    <location>
        <begin position="142"/>
        <end position="177"/>
    </location>
</feature>
<keyword evidence="9" id="KW-1185">Reference proteome</keyword>
<protein>
    <recommendedName>
        <fullName evidence="2">Calmodulin</fullName>
    </recommendedName>
</protein>
<comment type="similarity">
    <text evidence="1">Belongs to the centrin family.</text>
</comment>
<comment type="caution">
    <text evidence="8">The sequence shown here is derived from an EMBL/GenBank/DDBJ whole genome shotgun (WGS) entry which is preliminary data.</text>
</comment>
<keyword evidence="4" id="KW-0677">Repeat</keyword>
<dbReference type="InterPro" id="IPR057481">
    <property type="entry name" value="Decapeptide"/>
</dbReference>
<evidence type="ECO:0000256" key="2">
    <source>
        <dbReference type="ARBA" id="ARBA00020786"/>
    </source>
</evidence>
<dbReference type="InterPro" id="IPR018247">
    <property type="entry name" value="EF_Hand_1_Ca_BS"/>
</dbReference>
<dbReference type="InterPro" id="IPR002048">
    <property type="entry name" value="EF_hand_dom"/>
</dbReference>
<reference evidence="8 9" key="1">
    <citation type="submission" date="2016-02" db="EMBL/GenBank/DDBJ databases">
        <title>Genome analysis of coral dinoflagellate symbionts highlights evolutionary adaptations to a symbiotic lifestyle.</title>
        <authorList>
            <person name="Aranda M."/>
            <person name="Li Y."/>
            <person name="Liew Y.J."/>
            <person name="Baumgarten S."/>
            <person name="Simakov O."/>
            <person name="Wilson M."/>
            <person name="Piel J."/>
            <person name="Ashoor H."/>
            <person name="Bougouffa S."/>
            <person name="Bajic V.B."/>
            <person name="Ryu T."/>
            <person name="Ravasi T."/>
            <person name="Bayer T."/>
            <person name="Micklem G."/>
            <person name="Kim H."/>
            <person name="Bhak J."/>
            <person name="Lajeunesse T.C."/>
            <person name="Voolstra C.R."/>
        </authorList>
    </citation>
    <scope>NUCLEOTIDE SEQUENCE [LARGE SCALE GENOMIC DNA]</scope>
    <source>
        <strain evidence="8 9">CCMP2467</strain>
    </source>
</reference>
<dbReference type="Pfam" id="PF13499">
    <property type="entry name" value="EF-hand_7"/>
    <property type="match status" value="1"/>
</dbReference>
<dbReference type="Gene3D" id="1.10.238.10">
    <property type="entry name" value="EF-hand"/>
    <property type="match status" value="3"/>
</dbReference>
<evidence type="ECO:0000256" key="3">
    <source>
        <dbReference type="ARBA" id="ARBA00022723"/>
    </source>
</evidence>
<dbReference type="PROSITE" id="PS50222">
    <property type="entry name" value="EF_HAND_2"/>
    <property type="match status" value="3"/>
</dbReference>
<dbReference type="CDD" id="cd00051">
    <property type="entry name" value="EFh"/>
    <property type="match status" value="1"/>
</dbReference>
<dbReference type="SUPFAM" id="SSF47473">
    <property type="entry name" value="EF-hand"/>
    <property type="match status" value="2"/>
</dbReference>
<proteinExistence type="inferred from homology"/>
<dbReference type="GO" id="GO:0005509">
    <property type="term" value="F:calcium ion binding"/>
    <property type="evidence" value="ECO:0007669"/>
    <property type="project" value="InterPro"/>
</dbReference>
<dbReference type="SMART" id="SM00054">
    <property type="entry name" value="EFh"/>
    <property type="match status" value="4"/>
</dbReference>
<keyword evidence="3" id="KW-0479">Metal-binding</keyword>
<evidence type="ECO:0000313" key="8">
    <source>
        <dbReference type="EMBL" id="OLQ14573.1"/>
    </source>
</evidence>
<sequence>MNARGVTELRDCHWYPHQVAGFGALVGAPKTGLSPTGAPSMTIGEIDIKDYFDQETLEALEKAFLEFDTSGDGSIGKDELRDLFAKLGKTLTKKQVDAIVREIDSDGNGEIDFEELCYLEIVMSGARPQAHLIDYKTFLPEKTTKQLEEWFSLNDMDDSGTISIDDALKIAEQQDVKVSMDDVTALLSEVKSAADGWLNLPSFCALWTCMTNAQKIINYREYLEAEEVAAYRAMFQEACEGGKEELNRKQVSDVLRNTGLVRVRRHLTRIWEEMAIDKKTMLDFAQFCVVIVRLMKRRKYREVNPQTCTCARLYEEGFTVKELLMSGFKLKDFEAIRIPARKLYQDGGFSALELRRVGYTATDLRRAGLGIVELRSCGFSLSELRTAGFSAAGLAEANRSMHGCFSMGDFTLLPQIGLKTSNISAAKLTWGGVFSNKDPKTFQRVTMTPLIREHTDGRHTLGSPFARSLPNFRVIPIPATPPLEEFDY</sequence>
<feature type="domain" description="EF-hand" evidence="7">
    <location>
        <begin position="91"/>
        <end position="126"/>
    </location>
</feature>
<keyword evidence="6" id="KW-0007">Acetylation</keyword>
<dbReference type="PROSITE" id="PS00018">
    <property type="entry name" value="EF_HAND_1"/>
    <property type="match status" value="2"/>
</dbReference>
<evidence type="ECO:0000256" key="1">
    <source>
        <dbReference type="ARBA" id="ARBA00005253"/>
    </source>
</evidence>
<dbReference type="PANTHER" id="PTHR23048:SF0">
    <property type="entry name" value="CALMODULIN LIKE 3"/>
    <property type="match status" value="1"/>
</dbReference>
<dbReference type="Pfam" id="PF25296">
    <property type="entry name" value="Decapeptide"/>
    <property type="match status" value="1"/>
</dbReference>
<organism evidence="8 9">
    <name type="scientific">Symbiodinium microadriaticum</name>
    <name type="common">Dinoflagellate</name>
    <name type="synonym">Zooxanthella microadriatica</name>
    <dbReference type="NCBI Taxonomy" id="2951"/>
    <lineage>
        <taxon>Eukaryota</taxon>
        <taxon>Sar</taxon>
        <taxon>Alveolata</taxon>
        <taxon>Dinophyceae</taxon>
        <taxon>Suessiales</taxon>
        <taxon>Symbiodiniaceae</taxon>
        <taxon>Symbiodinium</taxon>
    </lineage>
</organism>
<dbReference type="Proteomes" id="UP000186817">
    <property type="component" value="Unassembled WGS sequence"/>
</dbReference>
<evidence type="ECO:0000256" key="6">
    <source>
        <dbReference type="ARBA" id="ARBA00022990"/>
    </source>
</evidence>
<dbReference type="OMA" id="RIWEEMA"/>
<evidence type="ECO:0000259" key="7">
    <source>
        <dbReference type="PROSITE" id="PS50222"/>
    </source>
</evidence>
<feature type="domain" description="EF-hand" evidence="7">
    <location>
        <begin position="55"/>
        <end position="90"/>
    </location>
</feature>
<gene>
    <name evidence="8" type="primary">Caltractin</name>
    <name evidence="8" type="ORF">AK812_SmicGene1261</name>
</gene>
<dbReference type="OrthoDB" id="26525at2759"/>
<dbReference type="AlphaFoldDB" id="A0A1Q9F4F9"/>
<evidence type="ECO:0000256" key="5">
    <source>
        <dbReference type="ARBA" id="ARBA00022837"/>
    </source>
</evidence>
<name>A0A1Q9F4F9_SYMMI</name>
<evidence type="ECO:0000313" key="9">
    <source>
        <dbReference type="Proteomes" id="UP000186817"/>
    </source>
</evidence>
<evidence type="ECO:0000256" key="4">
    <source>
        <dbReference type="ARBA" id="ARBA00022737"/>
    </source>
</evidence>
<dbReference type="InterPro" id="IPR011992">
    <property type="entry name" value="EF-hand-dom_pair"/>
</dbReference>
<dbReference type="EMBL" id="LSRX01000013">
    <property type="protein sequence ID" value="OLQ14573.1"/>
    <property type="molecule type" value="Genomic_DNA"/>
</dbReference>
<dbReference type="Pfam" id="PF12763">
    <property type="entry name" value="EH"/>
    <property type="match status" value="1"/>
</dbReference>
<keyword evidence="5" id="KW-0106">Calcium</keyword>
<dbReference type="FunFam" id="1.10.238.10:FF:000178">
    <property type="entry name" value="Calmodulin-2 A"/>
    <property type="match status" value="1"/>
</dbReference>
<dbReference type="InterPro" id="IPR050230">
    <property type="entry name" value="CALM/Myosin/TropC-like"/>
</dbReference>
<dbReference type="GO" id="GO:0016460">
    <property type="term" value="C:myosin II complex"/>
    <property type="evidence" value="ECO:0007669"/>
    <property type="project" value="TreeGrafter"/>
</dbReference>
<dbReference type="PANTHER" id="PTHR23048">
    <property type="entry name" value="MYOSIN LIGHT CHAIN 1, 3"/>
    <property type="match status" value="1"/>
</dbReference>
<dbReference type="InterPro" id="IPR000261">
    <property type="entry name" value="EH_dom"/>
</dbReference>
<accession>A0A1Q9F4F9</accession>